<organism evidence="2 3">
    <name type="scientific">Helianthus annuus</name>
    <name type="common">Common sunflower</name>
    <dbReference type="NCBI Taxonomy" id="4232"/>
    <lineage>
        <taxon>Eukaryota</taxon>
        <taxon>Viridiplantae</taxon>
        <taxon>Streptophyta</taxon>
        <taxon>Embryophyta</taxon>
        <taxon>Tracheophyta</taxon>
        <taxon>Spermatophyta</taxon>
        <taxon>Magnoliopsida</taxon>
        <taxon>eudicotyledons</taxon>
        <taxon>Gunneridae</taxon>
        <taxon>Pentapetalae</taxon>
        <taxon>asterids</taxon>
        <taxon>campanulids</taxon>
        <taxon>Asterales</taxon>
        <taxon>Asteraceae</taxon>
        <taxon>Asteroideae</taxon>
        <taxon>Heliantheae alliance</taxon>
        <taxon>Heliantheae</taxon>
        <taxon>Helianthus</taxon>
    </lineage>
</organism>
<feature type="signal peptide" evidence="1">
    <location>
        <begin position="1"/>
        <end position="16"/>
    </location>
</feature>
<evidence type="ECO:0000256" key="1">
    <source>
        <dbReference type="SAM" id="SignalP"/>
    </source>
</evidence>
<sequence length="81" mass="9478">MLWCLKMTLILQFVKGKEFVKGHCPFWVFERPRQVDQTLNLVCMFDAPRMTAPTHSSEFSVLVPALQKHAIWPIFGTFKPR</sequence>
<reference evidence="3" key="1">
    <citation type="journal article" date="2017" name="Nature">
        <title>The sunflower genome provides insights into oil metabolism, flowering and Asterid evolution.</title>
        <authorList>
            <person name="Badouin H."/>
            <person name="Gouzy J."/>
            <person name="Grassa C.J."/>
            <person name="Murat F."/>
            <person name="Staton S.E."/>
            <person name="Cottret L."/>
            <person name="Lelandais-Briere C."/>
            <person name="Owens G.L."/>
            <person name="Carrere S."/>
            <person name="Mayjonade B."/>
            <person name="Legrand L."/>
            <person name="Gill N."/>
            <person name="Kane N.C."/>
            <person name="Bowers J.E."/>
            <person name="Hubner S."/>
            <person name="Bellec A."/>
            <person name="Berard A."/>
            <person name="Berges H."/>
            <person name="Blanchet N."/>
            <person name="Boniface M.C."/>
            <person name="Brunel D."/>
            <person name="Catrice O."/>
            <person name="Chaidir N."/>
            <person name="Claudel C."/>
            <person name="Donnadieu C."/>
            <person name="Faraut T."/>
            <person name="Fievet G."/>
            <person name="Helmstetter N."/>
            <person name="King M."/>
            <person name="Knapp S.J."/>
            <person name="Lai Z."/>
            <person name="Le Paslier M.C."/>
            <person name="Lippi Y."/>
            <person name="Lorenzon L."/>
            <person name="Mandel J.R."/>
            <person name="Marage G."/>
            <person name="Marchand G."/>
            <person name="Marquand E."/>
            <person name="Bret-Mestries E."/>
            <person name="Morien E."/>
            <person name="Nambeesan S."/>
            <person name="Nguyen T."/>
            <person name="Pegot-Espagnet P."/>
            <person name="Pouilly N."/>
            <person name="Raftis F."/>
            <person name="Sallet E."/>
            <person name="Schiex T."/>
            <person name="Thomas J."/>
            <person name="Vandecasteele C."/>
            <person name="Vares D."/>
            <person name="Vear F."/>
            <person name="Vautrin S."/>
            <person name="Crespi M."/>
            <person name="Mangin B."/>
            <person name="Burke J.M."/>
            <person name="Salse J."/>
            <person name="Munos S."/>
            <person name="Vincourt P."/>
            <person name="Rieseberg L.H."/>
            <person name="Langlade N.B."/>
        </authorList>
    </citation>
    <scope>NUCLEOTIDE SEQUENCE [LARGE SCALE GENOMIC DNA]</scope>
    <source>
        <strain evidence="3">cv. SF193</strain>
    </source>
</reference>
<keyword evidence="1" id="KW-0732">Signal</keyword>
<proteinExistence type="predicted"/>
<keyword evidence="3" id="KW-1185">Reference proteome</keyword>
<evidence type="ECO:0000313" key="3">
    <source>
        <dbReference type="Proteomes" id="UP000215914"/>
    </source>
</evidence>
<evidence type="ECO:0008006" key="4">
    <source>
        <dbReference type="Google" id="ProtNLM"/>
    </source>
</evidence>
<evidence type="ECO:0000313" key="2">
    <source>
        <dbReference type="EMBL" id="OTG19550.1"/>
    </source>
</evidence>
<dbReference type="AlphaFoldDB" id="A0A251U875"/>
<gene>
    <name evidence="2" type="ORF">HannXRQ_Chr08g0235361</name>
</gene>
<protein>
    <recommendedName>
        <fullName evidence="4">Secreted protein</fullName>
    </recommendedName>
</protein>
<accession>A0A251U875</accession>
<dbReference type="Proteomes" id="UP000215914">
    <property type="component" value="Chromosome 8"/>
</dbReference>
<feature type="chain" id="PRO_5012354843" description="Secreted protein" evidence="1">
    <location>
        <begin position="17"/>
        <end position="81"/>
    </location>
</feature>
<dbReference type="InParanoid" id="A0A251U875"/>
<dbReference type="EMBL" id="CM007897">
    <property type="protein sequence ID" value="OTG19550.1"/>
    <property type="molecule type" value="Genomic_DNA"/>
</dbReference>
<name>A0A251U875_HELAN</name>